<dbReference type="Pfam" id="PF01656">
    <property type="entry name" value="CbiA"/>
    <property type="match status" value="1"/>
</dbReference>
<dbReference type="InterPro" id="IPR050678">
    <property type="entry name" value="DNA_Partitioning_ATPase"/>
</dbReference>
<dbReference type="CDD" id="cd02042">
    <property type="entry name" value="ParAB_family"/>
    <property type="match status" value="1"/>
</dbReference>
<dbReference type="SUPFAM" id="SSF52540">
    <property type="entry name" value="P-loop containing nucleoside triphosphate hydrolases"/>
    <property type="match status" value="1"/>
</dbReference>
<dbReference type="InterPro" id="IPR002586">
    <property type="entry name" value="CobQ/CobB/MinD/ParA_Nub-bd_dom"/>
</dbReference>
<dbReference type="InterPro" id="IPR027417">
    <property type="entry name" value="P-loop_NTPase"/>
</dbReference>
<evidence type="ECO:0000313" key="2">
    <source>
        <dbReference type="EMBL" id="GAA3856051.1"/>
    </source>
</evidence>
<dbReference type="PANTHER" id="PTHR13696:SF96">
    <property type="entry name" value="COBQ_COBB_MIND_PARA NUCLEOTIDE BINDING DOMAIN-CONTAINING PROTEIN"/>
    <property type="match status" value="1"/>
</dbReference>
<sequence length="209" mass="22650">MKTILVANSKGGSGKTMTAITLASAIRASGARVTLADGDPQRSARTWAKRRSPYAARIQCVKWLSGDAPEFVPAKTDWLIIDSAAGLSGARASAMIGLANYLVTPVMASVFDELAARKFLRNLSSIKRLKKGKVEVLPVASRADLRRKDTVSLAEFMKANGFPLVATISERAAYVELAREGLSVFDRTQAPFRKMQAQWAPLLTRLGIQ</sequence>
<keyword evidence="3" id="KW-1185">Reference proteome</keyword>
<dbReference type="Proteomes" id="UP001399917">
    <property type="component" value="Unassembled WGS sequence"/>
</dbReference>
<reference evidence="3" key="1">
    <citation type="journal article" date="2019" name="Int. J. Syst. Evol. Microbiol.">
        <title>The Global Catalogue of Microorganisms (GCM) 10K type strain sequencing project: providing services to taxonomists for standard genome sequencing and annotation.</title>
        <authorList>
            <consortium name="The Broad Institute Genomics Platform"/>
            <consortium name="The Broad Institute Genome Sequencing Center for Infectious Disease"/>
            <person name="Wu L."/>
            <person name="Ma J."/>
        </authorList>
    </citation>
    <scope>NUCLEOTIDE SEQUENCE [LARGE SCALE GENOMIC DNA]</scope>
    <source>
        <strain evidence="3">JCM 17190</strain>
    </source>
</reference>
<feature type="domain" description="CobQ/CobB/MinD/ParA nucleotide binding" evidence="1">
    <location>
        <begin position="4"/>
        <end position="183"/>
    </location>
</feature>
<comment type="caution">
    <text evidence="2">The sequence shown here is derived from an EMBL/GenBank/DDBJ whole genome shotgun (WGS) entry which is preliminary data.</text>
</comment>
<accession>A0ABP7JW63</accession>
<dbReference type="PIRSF" id="PIRSF009320">
    <property type="entry name" value="Nuc_binding_HP_1000"/>
    <property type="match status" value="1"/>
</dbReference>
<protein>
    <submittedName>
        <fullName evidence="2">ParA family protein</fullName>
    </submittedName>
</protein>
<dbReference type="RefSeq" id="WP_344842753.1">
    <property type="nucleotide sequence ID" value="NZ_BAABDF010000002.1"/>
</dbReference>
<evidence type="ECO:0000313" key="3">
    <source>
        <dbReference type="Proteomes" id="UP001399917"/>
    </source>
</evidence>
<name>A0ABP7JW63_9RHOB</name>
<dbReference type="EMBL" id="BAABDF010000002">
    <property type="protein sequence ID" value="GAA3856051.1"/>
    <property type="molecule type" value="Genomic_DNA"/>
</dbReference>
<dbReference type="Gene3D" id="3.40.50.300">
    <property type="entry name" value="P-loop containing nucleotide triphosphate hydrolases"/>
    <property type="match status" value="1"/>
</dbReference>
<proteinExistence type="predicted"/>
<dbReference type="PANTHER" id="PTHR13696">
    <property type="entry name" value="P-LOOP CONTAINING NUCLEOSIDE TRIPHOSPHATE HYDROLASE"/>
    <property type="match status" value="1"/>
</dbReference>
<organism evidence="2 3">
    <name type="scientific">Celeribacter arenosi</name>
    <dbReference type="NCBI Taxonomy" id="792649"/>
    <lineage>
        <taxon>Bacteria</taxon>
        <taxon>Pseudomonadati</taxon>
        <taxon>Pseudomonadota</taxon>
        <taxon>Alphaproteobacteria</taxon>
        <taxon>Rhodobacterales</taxon>
        <taxon>Roseobacteraceae</taxon>
        <taxon>Celeribacter</taxon>
    </lineage>
</organism>
<evidence type="ECO:0000259" key="1">
    <source>
        <dbReference type="Pfam" id="PF01656"/>
    </source>
</evidence>
<gene>
    <name evidence="2" type="ORF">GCM10022404_03920</name>
</gene>